<dbReference type="GeneID" id="90952454"/>
<dbReference type="RefSeq" id="XP_065955743.1">
    <property type="nucleotide sequence ID" value="XM_066100343.1"/>
</dbReference>
<dbReference type="Proteomes" id="UP000595662">
    <property type="component" value="Chromosome 1"/>
</dbReference>
<sequence>MENEILLAVVETNKWQHRFQDKRLALQRITHKAEDSNAASYLNPRCPQGLTQTVHKFSNSRFFRCRRGQ</sequence>
<name>A0A7T6XFD3_PENDI</name>
<protein>
    <submittedName>
        <fullName evidence="1">Uncharacterized protein</fullName>
    </submittedName>
</protein>
<evidence type="ECO:0000313" key="1">
    <source>
        <dbReference type="EMBL" id="QQK40119.1"/>
    </source>
</evidence>
<gene>
    <name evidence="1" type="ORF">Pdw03_2973</name>
</gene>
<dbReference type="AlphaFoldDB" id="A0A7T6XFD3"/>
<organism evidence="1 2">
    <name type="scientific">Penicillium digitatum</name>
    <name type="common">Green mold</name>
    <dbReference type="NCBI Taxonomy" id="36651"/>
    <lineage>
        <taxon>Eukaryota</taxon>
        <taxon>Fungi</taxon>
        <taxon>Dikarya</taxon>
        <taxon>Ascomycota</taxon>
        <taxon>Pezizomycotina</taxon>
        <taxon>Eurotiomycetes</taxon>
        <taxon>Eurotiomycetidae</taxon>
        <taxon>Eurotiales</taxon>
        <taxon>Aspergillaceae</taxon>
        <taxon>Penicillium</taxon>
    </lineage>
</organism>
<proteinExistence type="predicted"/>
<reference evidence="1 2" key="1">
    <citation type="submission" date="2020-08" db="EMBL/GenBank/DDBJ databases">
        <title>The completed genome sequence of the pathogenic ascomycete fungus Penicillium digitatum.</title>
        <authorList>
            <person name="Wang M."/>
        </authorList>
    </citation>
    <scope>NUCLEOTIDE SEQUENCE [LARGE SCALE GENOMIC DNA]</scope>
    <source>
        <strain evidence="1 2">PdW03</strain>
    </source>
</reference>
<accession>A0A7T6XFD3</accession>
<dbReference type="EMBL" id="CP060774">
    <property type="protein sequence ID" value="QQK40119.1"/>
    <property type="molecule type" value="Genomic_DNA"/>
</dbReference>
<evidence type="ECO:0000313" key="2">
    <source>
        <dbReference type="Proteomes" id="UP000595662"/>
    </source>
</evidence>